<name>A0A517W346_9PLAN</name>
<evidence type="ECO:0000313" key="3">
    <source>
        <dbReference type="Proteomes" id="UP000318704"/>
    </source>
</evidence>
<organism evidence="2 3">
    <name type="scientific">Gimesia aquarii</name>
    <dbReference type="NCBI Taxonomy" id="2527964"/>
    <lineage>
        <taxon>Bacteria</taxon>
        <taxon>Pseudomonadati</taxon>
        <taxon>Planctomycetota</taxon>
        <taxon>Planctomycetia</taxon>
        <taxon>Planctomycetales</taxon>
        <taxon>Planctomycetaceae</taxon>
        <taxon>Gimesia</taxon>
    </lineage>
</organism>
<dbReference type="PANTHER" id="PTHR30093">
    <property type="entry name" value="GENERAL SECRETION PATHWAY PROTEIN G"/>
    <property type="match status" value="1"/>
</dbReference>
<dbReference type="AlphaFoldDB" id="A0A517W346"/>
<dbReference type="NCBIfam" id="TIGR02532">
    <property type="entry name" value="IV_pilin_GFxxxE"/>
    <property type="match status" value="1"/>
</dbReference>
<accession>A0A517W346</accession>
<dbReference type="InterPro" id="IPR011453">
    <property type="entry name" value="DUF1559"/>
</dbReference>
<proteinExistence type="predicted"/>
<feature type="domain" description="DUF1559" evidence="1">
    <location>
        <begin position="35"/>
        <end position="289"/>
    </location>
</feature>
<dbReference type="KEGG" id="gaw:V144x_51970"/>
<dbReference type="PANTHER" id="PTHR30093:SF2">
    <property type="entry name" value="TYPE II SECRETION SYSTEM PROTEIN H"/>
    <property type="match status" value="1"/>
</dbReference>
<evidence type="ECO:0000259" key="1">
    <source>
        <dbReference type="Pfam" id="PF07596"/>
    </source>
</evidence>
<dbReference type="NCBIfam" id="TIGR04294">
    <property type="entry name" value="pre_pil_HX9DG"/>
    <property type="match status" value="1"/>
</dbReference>
<dbReference type="InterPro" id="IPR027558">
    <property type="entry name" value="Pre_pil_HX9DG_C"/>
</dbReference>
<sequence length="307" mass="33906">MQMNHSPRRAFTLIELLVVIAIIAILIALLLPAVQQAREAARRSTCKNNMKQIGLGLHNYHETHSVFPMSYKHTLDGGYNNTQRGMSWIAYLLPFVDQANVYNRINHGLPLSDPNNTEVSRTVLKVFLCPTDTGVESGILPGRSNVGDERAVTSYKAVSGNNWAWGGFVHSDPTGRNAGNTNGLDWGNGFMCRNGSSKVNITRVRDVTDGMSGTFFVGEALPRECSHNWWWWFNASTANCAVPLNHYINNTFTAGDWGRNYSFASRHEGGAHFLMGDGAVRFISENIDTGTYRALASIQSGETIGDF</sequence>
<dbReference type="SUPFAM" id="SSF54523">
    <property type="entry name" value="Pili subunits"/>
    <property type="match status" value="1"/>
</dbReference>
<dbReference type="Gene3D" id="3.30.700.10">
    <property type="entry name" value="Glycoprotein, Type 4 Pilin"/>
    <property type="match status" value="1"/>
</dbReference>
<dbReference type="EMBL" id="CP037920">
    <property type="protein sequence ID" value="QDT99684.1"/>
    <property type="molecule type" value="Genomic_DNA"/>
</dbReference>
<dbReference type="Pfam" id="PF07596">
    <property type="entry name" value="SBP_bac_10"/>
    <property type="match status" value="1"/>
</dbReference>
<reference evidence="2 3" key="1">
    <citation type="submission" date="2019-03" db="EMBL/GenBank/DDBJ databases">
        <title>Deep-cultivation of Planctomycetes and their phenomic and genomic characterization uncovers novel biology.</title>
        <authorList>
            <person name="Wiegand S."/>
            <person name="Jogler M."/>
            <person name="Boedeker C."/>
            <person name="Pinto D."/>
            <person name="Vollmers J."/>
            <person name="Rivas-Marin E."/>
            <person name="Kohn T."/>
            <person name="Peeters S.H."/>
            <person name="Heuer A."/>
            <person name="Rast P."/>
            <person name="Oberbeckmann S."/>
            <person name="Bunk B."/>
            <person name="Jeske O."/>
            <person name="Meyerdierks A."/>
            <person name="Storesund J.E."/>
            <person name="Kallscheuer N."/>
            <person name="Luecker S."/>
            <person name="Lage O.M."/>
            <person name="Pohl T."/>
            <person name="Merkel B.J."/>
            <person name="Hornburger P."/>
            <person name="Mueller R.-W."/>
            <person name="Bruemmer F."/>
            <person name="Labrenz M."/>
            <person name="Spormann A.M."/>
            <person name="Op den Camp H."/>
            <person name="Overmann J."/>
            <person name="Amann R."/>
            <person name="Jetten M.S.M."/>
            <person name="Mascher T."/>
            <person name="Medema M.H."/>
            <person name="Devos D.P."/>
            <person name="Kaster A.-K."/>
            <person name="Ovreas L."/>
            <person name="Rohde M."/>
            <person name="Galperin M.Y."/>
            <person name="Jogler C."/>
        </authorList>
    </citation>
    <scope>NUCLEOTIDE SEQUENCE [LARGE SCALE GENOMIC DNA]</scope>
    <source>
        <strain evidence="2 3">V144</strain>
    </source>
</reference>
<dbReference type="InterPro" id="IPR045584">
    <property type="entry name" value="Pilin-like"/>
</dbReference>
<gene>
    <name evidence="2" type="ORF">V144x_51970</name>
</gene>
<dbReference type="Proteomes" id="UP000318704">
    <property type="component" value="Chromosome"/>
</dbReference>
<protein>
    <submittedName>
        <fullName evidence="2">Putative major pilin subunit</fullName>
    </submittedName>
</protein>
<dbReference type="InterPro" id="IPR012902">
    <property type="entry name" value="N_methyl_site"/>
</dbReference>
<evidence type="ECO:0000313" key="2">
    <source>
        <dbReference type="EMBL" id="QDT99684.1"/>
    </source>
</evidence>
<dbReference type="Pfam" id="PF07963">
    <property type="entry name" value="N_methyl"/>
    <property type="match status" value="1"/>
</dbReference>